<gene>
    <name evidence="2" type="ORF">MA16_Dca027103</name>
</gene>
<proteinExistence type="predicted"/>
<keyword evidence="1" id="KW-0472">Membrane</keyword>
<evidence type="ECO:0000313" key="2">
    <source>
        <dbReference type="EMBL" id="PKU60217.1"/>
    </source>
</evidence>
<reference evidence="2 3" key="2">
    <citation type="journal article" date="2017" name="Nature">
        <title>The Apostasia genome and the evolution of orchids.</title>
        <authorList>
            <person name="Zhang G.Q."/>
            <person name="Liu K.W."/>
            <person name="Li Z."/>
            <person name="Lohaus R."/>
            <person name="Hsiao Y.Y."/>
            <person name="Niu S.C."/>
            <person name="Wang J.Y."/>
            <person name="Lin Y.C."/>
            <person name="Xu Q."/>
            <person name="Chen L.J."/>
            <person name="Yoshida K."/>
            <person name="Fujiwara S."/>
            <person name="Wang Z.W."/>
            <person name="Zhang Y.Q."/>
            <person name="Mitsuda N."/>
            <person name="Wang M."/>
            <person name="Liu G.H."/>
            <person name="Pecoraro L."/>
            <person name="Huang H.X."/>
            <person name="Xiao X.J."/>
            <person name="Lin M."/>
            <person name="Wu X.Y."/>
            <person name="Wu W.L."/>
            <person name="Chen Y.Y."/>
            <person name="Chang S.B."/>
            <person name="Sakamoto S."/>
            <person name="Ohme-Takagi M."/>
            <person name="Yagi M."/>
            <person name="Zeng S.J."/>
            <person name="Shen C.Y."/>
            <person name="Yeh C.M."/>
            <person name="Luo Y.B."/>
            <person name="Tsai W.C."/>
            <person name="Van de Peer Y."/>
            <person name="Liu Z.J."/>
        </authorList>
    </citation>
    <scope>NUCLEOTIDE SEQUENCE [LARGE SCALE GENOMIC DNA]</scope>
    <source>
        <tissue evidence="2">The whole plant</tissue>
    </source>
</reference>
<reference evidence="2 3" key="1">
    <citation type="journal article" date="2016" name="Sci. Rep.">
        <title>The Dendrobium catenatum Lindl. genome sequence provides insights into polysaccharide synthase, floral development and adaptive evolution.</title>
        <authorList>
            <person name="Zhang G.Q."/>
            <person name="Xu Q."/>
            <person name="Bian C."/>
            <person name="Tsai W.C."/>
            <person name="Yeh C.M."/>
            <person name="Liu K.W."/>
            <person name="Yoshida K."/>
            <person name="Zhang L.S."/>
            <person name="Chang S.B."/>
            <person name="Chen F."/>
            <person name="Shi Y."/>
            <person name="Su Y.Y."/>
            <person name="Zhang Y.Q."/>
            <person name="Chen L.J."/>
            <person name="Yin Y."/>
            <person name="Lin M."/>
            <person name="Huang H."/>
            <person name="Deng H."/>
            <person name="Wang Z.W."/>
            <person name="Zhu S.L."/>
            <person name="Zhao X."/>
            <person name="Deng C."/>
            <person name="Niu S.C."/>
            <person name="Huang J."/>
            <person name="Wang M."/>
            <person name="Liu G.H."/>
            <person name="Yang H.J."/>
            <person name="Xiao X.J."/>
            <person name="Hsiao Y.Y."/>
            <person name="Wu W.L."/>
            <person name="Chen Y.Y."/>
            <person name="Mitsuda N."/>
            <person name="Ohme-Takagi M."/>
            <person name="Luo Y.B."/>
            <person name="Van de Peer Y."/>
            <person name="Liu Z.J."/>
        </authorList>
    </citation>
    <scope>NUCLEOTIDE SEQUENCE [LARGE SCALE GENOMIC DNA]</scope>
    <source>
        <tissue evidence="2">The whole plant</tissue>
    </source>
</reference>
<protein>
    <submittedName>
        <fullName evidence="2">Uncharacterized protein</fullName>
    </submittedName>
</protein>
<organism evidence="2 3">
    <name type="scientific">Dendrobium catenatum</name>
    <dbReference type="NCBI Taxonomy" id="906689"/>
    <lineage>
        <taxon>Eukaryota</taxon>
        <taxon>Viridiplantae</taxon>
        <taxon>Streptophyta</taxon>
        <taxon>Embryophyta</taxon>
        <taxon>Tracheophyta</taxon>
        <taxon>Spermatophyta</taxon>
        <taxon>Magnoliopsida</taxon>
        <taxon>Liliopsida</taxon>
        <taxon>Asparagales</taxon>
        <taxon>Orchidaceae</taxon>
        <taxon>Epidendroideae</taxon>
        <taxon>Malaxideae</taxon>
        <taxon>Dendrobiinae</taxon>
        <taxon>Dendrobium</taxon>
    </lineage>
</organism>
<accession>A0A2I0V9Y6</accession>
<evidence type="ECO:0000256" key="1">
    <source>
        <dbReference type="SAM" id="Phobius"/>
    </source>
</evidence>
<dbReference type="AlphaFoldDB" id="A0A2I0V9Y6"/>
<keyword evidence="1" id="KW-0812">Transmembrane</keyword>
<dbReference type="EMBL" id="KZ503981">
    <property type="protein sequence ID" value="PKU60217.1"/>
    <property type="molecule type" value="Genomic_DNA"/>
</dbReference>
<sequence>MNHGLSITNKFILCNKLECYARCFYVPSSVEIHLRSMYGRNLFITIFLKPKLMMIFPHTKALFHIVVCEHMHTHTHIHFDYRGAICHDIAFLASFEKTKKKNGKQQNNFKLRSLLDKIKLNGGFTYIPFYFMLFTYLTPKTLILHAYHS</sequence>
<keyword evidence="1" id="KW-1133">Transmembrane helix</keyword>
<keyword evidence="3" id="KW-1185">Reference proteome</keyword>
<name>A0A2I0V9Y6_9ASPA</name>
<evidence type="ECO:0000313" key="3">
    <source>
        <dbReference type="Proteomes" id="UP000233837"/>
    </source>
</evidence>
<dbReference type="Proteomes" id="UP000233837">
    <property type="component" value="Unassembled WGS sequence"/>
</dbReference>
<feature type="transmembrane region" description="Helical" evidence="1">
    <location>
        <begin position="120"/>
        <end position="139"/>
    </location>
</feature>